<proteinExistence type="predicted"/>
<name>A0A0A9ASM2_ARUDO</name>
<dbReference type="AlphaFoldDB" id="A0A0A9ASM2"/>
<sequence>MCSGAAHGAPRVGHAIPSAREATLGADVGPLLIESVAIVLGAGCPSISPGLMS</sequence>
<reference evidence="1" key="2">
    <citation type="journal article" date="2015" name="Data Brief">
        <title>Shoot transcriptome of the giant reed, Arundo donax.</title>
        <authorList>
            <person name="Barrero R.A."/>
            <person name="Guerrero F.D."/>
            <person name="Moolhuijzen P."/>
            <person name="Goolsby J.A."/>
            <person name="Tidwell J."/>
            <person name="Bellgard S.E."/>
            <person name="Bellgard M.I."/>
        </authorList>
    </citation>
    <scope>NUCLEOTIDE SEQUENCE</scope>
    <source>
        <tissue evidence="1">Shoot tissue taken approximately 20 cm above the soil surface</tissue>
    </source>
</reference>
<accession>A0A0A9ASM2</accession>
<organism evidence="1">
    <name type="scientific">Arundo donax</name>
    <name type="common">Giant reed</name>
    <name type="synonym">Donax arundinaceus</name>
    <dbReference type="NCBI Taxonomy" id="35708"/>
    <lineage>
        <taxon>Eukaryota</taxon>
        <taxon>Viridiplantae</taxon>
        <taxon>Streptophyta</taxon>
        <taxon>Embryophyta</taxon>
        <taxon>Tracheophyta</taxon>
        <taxon>Spermatophyta</taxon>
        <taxon>Magnoliopsida</taxon>
        <taxon>Liliopsida</taxon>
        <taxon>Poales</taxon>
        <taxon>Poaceae</taxon>
        <taxon>PACMAD clade</taxon>
        <taxon>Arundinoideae</taxon>
        <taxon>Arundineae</taxon>
        <taxon>Arundo</taxon>
    </lineage>
</organism>
<dbReference type="EMBL" id="GBRH01245012">
    <property type="protein sequence ID" value="JAD52883.1"/>
    <property type="molecule type" value="Transcribed_RNA"/>
</dbReference>
<protein>
    <submittedName>
        <fullName evidence="1">Uncharacterized protein</fullName>
    </submittedName>
</protein>
<reference evidence="1" key="1">
    <citation type="submission" date="2014-09" db="EMBL/GenBank/DDBJ databases">
        <authorList>
            <person name="Magalhaes I.L.F."/>
            <person name="Oliveira U."/>
            <person name="Santos F.R."/>
            <person name="Vidigal T.H.D.A."/>
            <person name="Brescovit A.D."/>
            <person name="Santos A.J."/>
        </authorList>
    </citation>
    <scope>NUCLEOTIDE SEQUENCE</scope>
    <source>
        <tissue evidence="1">Shoot tissue taken approximately 20 cm above the soil surface</tissue>
    </source>
</reference>
<evidence type="ECO:0000313" key="1">
    <source>
        <dbReference type="EMBL" id="JAD52883.1"/>
    </source>
</evidence>